<evidence type="ECO:0000256" key="6">
    <source>
        <dbReference type="PIRNR" id="PIRNR018968"/>
    </source>
</evidence>
<keyword evidence="6" id="KW-0813">Transport</keyword>
<feature type="transmembrane region" description="Helical" evidence="6">
    <location>
        <begin position="278"/>
        <end position="303"/>
    </location>
</feature>
<dbReference type="EMBL" id="NGMM01000001">
    <property type="protein sequence ID" value="OTP19072.1"/>
    <property type="molecule type" value="Genomic_DNA"/>
</dbReference>
<feature type="transmembrane region" description="Helical" evidence="6">
    <location>
        <begin position="599"/>
        <end position="621"/>
    </location>
</feature>
<keyword evidence="3 6" id="KW-0812">Transmembrane</keyword>
<comment type="similarity">
    <text evidence="6">Belongs to the ABC-4 integral membrane protein family.</text>
</comment>
<feature type="transmembrane region" description="Helical" evidence="6">
    <location>
        <begin position="17"/>
        <end position="38"/>
    </location>
</feature>
<gene>
    <name evidence="9" type="ORF">A5888_000862</name>
    <name evidence="8" type="ORF">A5888_000886</name>
</gene>
<dbReference type="EMBL" id="CP147247">
    <property type="protein sequence ID" value="WYJ89143.1"/>
    <property type="molecule type" value="Genomic_DNA"/>
</dbReference>
<dbReference type="Pfam" id="PF02687">
    <property type="entry name" value="FtsX"/>
    <property type="match status" value="2"/>
</dbReference>
<evidence type="ECO:0000313" key="8">
    <source>
        <dbReference type="EMBL" id="OTP19072.1"/>
    </source>
</evidence>
<reference evidence="9" key="2">
    <citation type="submission" date="2017-05" db="EMBL/GenBank/DDBJ databases">
        <authorList>
            <consortium name="The Broad Institute Genomics Platform"/>
            <consortium name="The Broad Institute Genomic Center for Infectious Diseases"/>
            <person name="Earl A."/>
            <person name="Manson A."/>
            <person name="Schwartman J."/>
            <person name="Gilmore M."/>
            <person name="Abouelleil A."/>
            <person name="Cao P."/>
            <person name="Chapman S."/>
            <person name="Cusick C."/>
            <person name="Shea T."/>
            <person name="Young S."/>
            <person name="Neafsey D."/>
            <person name="Nusbaum C."/>
            <person name="Birren B."/>
        </authorList>
    </citation>
    <scope>NUCLEOTIDE SEQUENCE</scope>
    <source>
        <strain evidence="9">9E7_DIV0242</strain>
    </source>
</reference>
<feature type="transmembrane region" description="Helical" evidence="6">
    <location>
        <begin position="50"/>
        <end position="76"/>
    </location>
</feature>
<name>A0A242KD42_9ENTE</name>
<evidence type="ECO:0000313" key="9">
    <source>
        <dbReference type="EMBL" id="WYJ89143.1"/>
    </source>
</evidence>
<keyword evidence="5 6" id="KW-0472">Membrane</keyword>
<protein>
    <recommendedName>
        <fullName evidence="7">ABC3 transporter permease C-terminal domain-containing protein</fullName>
    </recommendedName>
</protein>
<evidence type="ECO:0000313" key="10">
    <source>
        <dbReference type="Proteomes" id="UP000195141"/>
    </source>
</evidence>
<feature type="transmembrane region" description="Helical" evidence="6">
    <location>
        <begin position="199"/>
        <end position="218"/>
    </location>
</feature>
<evidence type="ECO:0000256" key="1">
    <source>
        <dbReference type="ARBA" id="ARBA00004651"/>
    </source>
</evidence>
<dbReference type="AlphaFoldDB" id="A0A242KD42"/>
<dbReference type="InterPro" id="IPR052536">
    <property type="entry name" value="ABC-4_Integral_Memb_Prot"/>
</dbReference>
<accession>A0A242KD42</accession>
<feature type="transmembrane region" description="Helical" evidence="6">
    <location>
        <begin position="150"/>
        <end position="171"/>
    </location>
</feature>
<evidence type="ECO:0000256" key="5">
    <source>
        <dbReference type="ARBA" id="ARBA00023136"/>
    </source>
</evidence>
<feature type="domain" description="ABC3 transporter permease C-terminal" evidence="7">
    <location>
        <begin position="60"/>
        <end position="171"/>
    </location>
</feature>
<organism evidence="8">
    <name type="scientific">Candidatus Enterococcus clewellii</name>
    <dbReference type="NCBI Taxonomy" id="1834193"/>
    <lineage>
        <taxon>Bacteria</taxon>
        <taxon>Bacillati</taxon>
        <taxon>Bacillota</taxon>
        <taxon>Bacilli</taxon>
        <taxon>Lactobacillales</taxon>
        <taxon>Enterococcaceae</taxon>
        <taxon>Enterococcus</taxon>
    </lineage>
</organism>
<dbReference type="GO" id="GO:0005886">
    <property type="term" value="C:plasma membrane"/>
    <property type="evidence" value="ECO:0007669"/>
    <property type="project" value="UniProtKB-SubCell"/>
</dbReference>
<dbReference type="InterPro" id="IPR003838">
    <property type="entry name" value="ABC3_permease_C"/>
</dbReference>
<evidence type="ECO:0000256" key="2">
    <source>
        <dbReference type="ARBA" id="ARBA00022475"/>
    </source>
</evidence>
<reference evidence="9" key="3">
    <citation type="submission" date="2024-03" db="EMBL/GenBank/DDBJ databases">
        <title>The Genome Sequence of Enterococcus sp. DIV0242b.</title>
        <authorList>
            <consortium name="The Broad Institute Genomics Platform"/>
            <consortium name="The Broad Institute Microbial Omics Core"/>
            <consortium name="The Broad Institute Genomic Center for Infectious Diseases"/>
            <person name="Earl A."/>
            <person name="Manson A."/>
            <person name="Gilmore M."/>
            <person name="Schwartman J."/>
            <person name="Shea T."/>
            <person name="Abouelleil A."/>
            <person name="Cao P."/>
            <person name="Chapman S."/>
            <person name="Cusick C."/>
            <person name="Young S."/>
            <person name="Neafsey D."/>
            <person name="Nusbaum C."/>
            <person name="Birren B."/>
        </authorList>
    </citation>
    <scope>NUCLEOTIDE SEQUENCE</scope>
    <source>
        <strain evidence="9">9E7_DIV0242</strain>
    </source>
</reference>
<feature type="transmembrane region" description="Helical" evidence="6">
    <location>
        <begin position="636"/>
        <end position="661"/>
    </location>
</feature>
<dbReference type="PANTHER" id="PTHR46795:SF3">
    <property type="entry name" value="ABC TRANSPORTER PERMEASE"/>
    <property type="match status" value="1"/>
</dbReference>
<feature type="domain" description="ABC3 transporter permease C-terminal" evidence="7">
    <location>
        <begin position="551"/>
        <end position="664"/>
    </location>
</feature>
<comment type="subcellular location">
    <subcellularLocation>
        <location evidence="1 6">Cell membrane</location>
        <topology evidence="1 6">Multi-pass membrane protein</topology>
    </subcellularLocation>
</comment>
<feature type="transmembrane region" description="Helical" evidence="6">
    <location>
        <begin position="546"/>
        <end position="565"/>
    </location>
</feature>
<evidence type="ECO:0000256" key="4">
    <source>
        <dbReference type="ARBA" id="ARBA00022989"/>
    </source>
</evidence>
<dbReference type="InterPro" id="IPR027022">
    <property type="entry name" value="ABC_permease_BceB-typ"/>
</dbReference>
<keyword evidence="2 6" id="KW-1003">Cell membrane</keyword>
<keyword evidence="4 6" id="KW-1133">Transmembrane helix</keyword>
<dbReference type="PIRSF" id="PIRSF018968">
    <property type="entry name" value="ABC_permease_BceB"/>
    <property type="match status" value="1"/>
</dbReference>
<dbReference type="RefSeq" id="WP_170924704.1">
    <property type="nucleotide sequence ID" value="NZ_CP147247.1"/>
</dbReference>
<dbReference type="Proteomes" id="UP000195141">
    <property type="component" value="Chromosome"/>
</dbReference>
<dbReference type="GO" id="GO:0055085">
    <property type="term" value="P:transmembrane transport"/>
    <property type="evidence" value="ECO:0007669"/>
    <property type="project" value="UniProtKB-UniRule"/>
</dbReference>
<reference evidence="8" key="1">
    <citation type="submission" date="2017-05" db="EMBL/GenBank/DDBJ databases">
        <title>The Genome Sequence of Enterococcus sp. 9E7_DIV0242.</title>
        <authorList>
            <consortium name="The Broad Institute Genomics Platform"/>
            <consortium name="The Broad Institute Genomic Center for Infectious Diseases"/>
            <person name="Earl A."/>
            <person name="Manson A."/>
            <person name="Schwartman J."/>
            <person name="Gilmore M."/>
            <person name="Abouelleil A."/>
            <person name="Cao P."/>
            <person name="Chapman S."/>
            <person name="Cusick C."/>
            <person name="Shea T."/>
            <person name="Young S."/>
            <person name="Neafsey D."/>
            <person name="Nusbaum C."/>
            <person name="Birren B."/>
        </authorList>
    </citation>
    <scope>NUCLEOTIDE SEQUENCE [LARGE SCALE GENOMIC DNA]</scope>
    <source>
        <strain evidence="8">9E7_DIV0242</strain>
    </source>
</reference>
<dbReference type="PANTHER" id="PTHR46795">
    <property type="entry name" value="ABC TRANSPORTER PERMEASE-RELATED-RELATED"/>
    <property type="match status" value="1"/>
</dbReference>
<feature type="transmembrane region" description="Helical" evidence="6">
    <location>
        <begin position="224"/>
        <end position="250"/>
    </location>
</feature>
<sequence length="667" mass="76148">MLNKLSLRNARRSIKDYLVYIITMTIISSLMFAFNGLIFSDSIKTLLNEITSIAVFVGLATFFIILIVIWLTKYIINFMLERRSKEFGTYLLIGMDKRQVARMFKREHILLGGLTFLLGILPGYLLHIALINIFFAVFDSQYHYVVDINIYTYLLTISVYSVAYGLALLRINRKFKKMEIRDLLYLESNNEGSTKRKSLFYISLVYLVLFHLIVYTGQANVQTIWSLLLGLFVAIYGLFIGMSGYLTSYIQKKGPGIKRGASIFIFRQLASKIKTMRFTMGTLTILFAATILSWMFVLLFSGYQKEVFDGNLMAIDIFYLKDHVTTDFSEQQAIIEKYGEIEETHIYHIYENAQKKELNTYLYENVKGAYDSEGRSAYFDYDTYMLLSDYNQLRRMAGFEAVQLEEGKYLIQGKEKLAKTFSEYSENHDLLISGNSFSCQAVITDPFSQSGMNGADYILVVPDASEAILTPYFSIFAANADSDSMYEIEQALEKNSGYLQDGDIEDKLLAIKYGTSSEQLITFSTPILVRESLIAELDSVTTGASFTLGYVGIVFLVVAMSILAIQQLSDAAKYKYRYQILKNLGMNRRERNRVILKQLGLYYLCPVVMAAVISAFTGVFASENFAYYTGLSTPGIYYYLIALVMFSAIFLIYFMITYISFVRAVEK</sequence>
<feature type="transmembrane region" description="Helical" evidence="6">
    <location>
        <begin position="109"/>
        <end position="138"/>
    </location>
</feature>
<evidence type="ECO:0000259" key="7">
    <source>
        <dbReference type="Pfam" id="PF02687"/>
    </source>
</evidence>
<proteinExistence type="inferred from homology"/>
<evidence type="ECO:0000256" key="3">
    <source>
        <dbReference type="ARBA" id="ARBA00022692"/>
    </source>
</evidence>
<keyword evidence="10" id="KW-1185">Reference proteome</keyword>